<feature type="coiled-coil region" evidence="1">
    <location>
        <begin position="355"/>
        <end position="540"/>
    </location>
</feature>
<dbReference type="EMBL" id="CAJJDM010000081">
    <property type="protein sequence ID" value="CAD8087469.1"/>
    <property type="molecule type" value="Genomic_DNA"/>
</dbReference>
<evidence type="ECO:0000313" key="3">
    <source>
        <dbReference type="EMBL" id="CAD8087469.1"/>
    </source>
</evidence>
<evidence type="ECO:0000313" key="4">
    <source>
        <dbReference type="Proteomes" id="UP000688137"/>
    </source>
</evidence>
<feature type="coiled-coil region" evidence="1">
    <location>
        <begin position="575"/>
        <end position="659"/>
    </location>
</feature>
<protein>
    <submittedName>
        <fullName evidence="3">Uncharacterized protein</fullName>
    </submittedName>
</protein>
<proteinExistence type="predicted"/>
<dbReference type="AlphaFoldDB" id="A0A8S1N8I1"/>
<keyword evidence="1" id="KW-0175">Coiled coil</keyword>
<feature type="region of interest" description="Disordered" evidence="2">
    <location>
        <begin position="678"/>
        <end position="705"/>
    </location>
</feature>
<comment type="caution">
    <text evidence="3">The sequence shown here is derived from an EMBL/GenBank/DDBJ whole genome shotgun (WGS) entry which is preliminary data.</text>
</comment>
<gene>
    <name evidence="3" type="ORF">PPRIM_AZ9-3.1.T0780215</name>
</gene>
<organism evidence="3 4">
    <name type="scientific">Paramecium primaurelia</name>
    <dbReference type="NCBI Taxonomy" id="5886"/>
    <lineage>
        <taxon>Eukaryota</taxon>
        <taxon>Sar</taxon>
        <taxon>Alveolata</taxon>
        <taxon>Ciliophora</taxon>
        <taxon>Intramacronucleata</taxon>
        <taxon>Oligohymenophorea</taxon>
        <taxon>Peniculida</taxon>
        <taxon>Parameciidae</taxon>
        <taxon>Paramecium</taxon>
    </lineage>
</organism>
<name>A0A8S1N8I1_PARPR</name>
<accession>A0A8S1N8I1</accession>
<evidence type="ECO:0000256" key="2">
    <source>
        <dbReference type="SAM" id="MobiDB-lite"/>
    </source>
</evidence>
<dbReference type="Proteomes" id="UP000688137">
    <property type="component" value="Unassembled WGS sequence"/>
</dbReference>
<sequence length="1029" mass="123272">MSLSNQIFSLLSSPETYKQIKQYITRLRDQDENVYQPICDAIIKGLNVKDHVYNLMAAQLGKESVEQQNMDFNIIFQEVCLPKYEKIAEFKKDDLSDDRGRYYFSETPSKEQSSQGISLLRIILESIEVWAKTYTCKSDKITQTLFFQTYFKLCVKKIKFPHEYKYYNIDEVQKNISSQFQTLIYHLTKNQNENKSNSMQQTSQIIQQDQQQKQIQFKKQILIRKSSSISTPIDEKEAEIISKAQKFKNKFNLLKNQLSEKALRNNFKSTQQYIKDLTEVNQSLEQLMKDLDNNFEEFSSQYDEDIALELLEISDQLKVLCQLFKKLQKNELTPQNYRNTVEKYTKQVPDQKKDKLNYEQQMEDFQIQYNQIIEQKEKEKQIIQQEHEKKVSNLEQQITDSNQQRNLLEGQLKQLQINYRELKNNSIQQQDLERMNNNLIEQIRELNLQYEQMQRQSEENSLKIENQRFKISKLKEDKQKIQQEIENLKSQYNSDITQLINQNRQLTENQNRTINQFQDQNELNREISELKKQLKTERIRSGLLMEENKQINQTILNLQQQLSTRDQTQQTNQFVGQHNQDLQQCQAELINYKQQLRQLEALKKTEEHQYIEKINNLEQQLQIQLKESEKHKTQSISLNQQIIELRKELQKQKKQSGQEQIIQFENQQPKSNYNLEQATQRANSNKREQTQPSTQRVNSNKREQTQTSVPYFDYQHFQNNQIDFFENVQNLFTKTQSQKIPLKSEIMIYPHQTAESYYNKKVQPHKGIVIKFHNFLQNRLINQNNLTLYKIYHLNRINHTIFVDNQELKIGVLKQVQQNSFDYYINYGLYLETGFKCLKLNACIKNSMNFKTIWTSFQEIQQNLYYKQQMLLEVSIKVREREMNEVPILEINYNNKIEQILLPIQILCLIQYHKINYNRYQTRWKTSKIYRSEVFEYNQLVLTDHKDITKLNQCFSIKNPDKINSYCQGFDEIKYIAQFGLKQYNVEGIIKFELMPDNKMIIYVGIENGMNSSLIKRLINAYQNIFIQV</sequence>
<feature type="coiled-coil region" evidence="1">
    <location>
        <begin position="274"/>
        <end position="301"/>
    </location>
</feature>
<keyword evidence="4" id="KW-1185">Reference proteome</keyword>
<reference evidence="3" key="1">
    <citation type="submission" date="2021-01" db="EMBL/GenBank/DDBJ databases">
        <authorList>
            <consortium name="Genoscope - CEA"/>
            <person name="William W."/>
        </authorList>
    </citation>
    <scope>NUCLEOTIDE SEQUENCE</scope>
</reference>
<evidence type="ECO:0000256" key="1">
    <source>
        <dbReference type="SAM" id="Coils"/>
    </source>
</evidence>